<proteinExistence type="predicted"/>
<dbReference type="Proteomes" id="UP000054928">
    <property type="component" value="Unassembled WGS sequence"/>
</dbReference>
<organism evidence="2 3">
    <name type="scientific">Plasmopara halstedii</name>
    <name type="common">Downy mildew of sunflower</name>
    <dbReference type="NCBI Taxonomy" id="4781"/>
    <lineage>
        <taxon>Eukaryota</taxon>
        <taxon>Sar</taxon>
        <taxon>Stramenopiles</taxon>
        <taxon>Oomycota</taxon>
        <taxon>Peronosporomycetes</taxon>
        <taxon>Peronosporales</taxon>
        <taxon>Peronosporaceae</taxon>
        <taxon>Plasmopara</taxon>
    </lineage>
</organism>
<sequence>MIVDAMLWATNKMDESLINPVATHLAGSVVNPAVLSFLLWDRLKNLTPQRARDLSRLVASAIANALGVLSAQRGQQLRSNTKRLRDEFVQAASSCIGRDVVLNSCAMAAKVAQAVSTPESKAATQQAFLTLQSVVDFFASDDGHRIVSSISECICSACEMAASPEASIFLAELATNLLHTLESEELRRSNSQQKEKTVKVNDRNYKDDIKNDRKMDEKHAYTYDSSYRSARIEKEVLLKMGVDSSMLVEIQRVLDVLAAEEEEKELRRREEAAYVASLLVPKPTEETAVKLDHDVQCPTPILPVWHKEPVREALRRRHIHAEALSEQRDPAERQAYEMAAVLAQRHIKHGELQPADVAACRVIAKMLVYSVASILLLMGFLLIRKLFM</sequence>
<keyword evidence="3" id="KW-1185">Reference proteome</keyword>
<keyword evidence="1" id="KW-0812">Transmembrane</keyword>
<keyword evidence="1" id="KW-1133">Transmembrane helix</keyword>
<name>A0A0P1AZS4_PLAHL</name>
<keyword evidence="1" id="KW-0472">Membrane</keyword>
<feature type="transmembrane region" description="Helical" evidence="1">
    <location>
        <begin position="362"/>
        <end position="383"/>
    </location>
</feature>
<evidence type="ECO:0000313" key="3">
    <source>
        <dbReference type="Proteomes" id="UP000054928"/>
    </source>
</evidence>
<dbReference type="AlphaFoldDB" id="A0A0P1AZS4"/>
<dbReference type="EMBL" id="CCYD01002664">
    <property type="protein sequence ID" value="CEG47591.1"/>
    <property type="molecule type" value="Genomic_DNA"/>
</dbReference>
<dbReference type="GeneID" id="36399797"/>
<accession>A0A0P1AZS4</accession>
<evidence type="ECO:0000256" key="1">
    <source>
        <dbReference type="SAM" id="Phobius"/>
    </source>
</evidence>
<dbReference type="OMA" id="ACRIIAK"/>
<reference evidence="3" key="1">
    <citation type="submission" date="2014-09" db="EMBL/GenBank/DDBJ databases">
        <authorList>
            <person name="Sharma Rahul"/>
            <person name="Thines Marco"/>
        </authorList>
    </citation>
    <scope>NUCLEOTIDE SEQUENCE [LARGE SCALE GENOMIC DNA]</scope>
</reference>
<evidence type="ECO:0000313" key="2">
    <source>
        <dbReference type="EMBL" id="CEG47591.1"/>
    </source>
</evidence>
<protein>
    <submittedName>
        <fullName evidence="2">Uncharacterized protein</fullName>
    </submittedName>
</protein>
<dbReference type="RefSeq" id="XP_024583960.1">
    <property type="nucleotide sequence ID" value="XM_024718575.1"/>
</dbReference>
<dbReference type="OrthoDB" id="75925at2759"/>